<dbReference type="Pfam" id="PF00117">
    <property type="entry name" value="GATase"/>
    <property type="match status" value="1"/>
</dbReference>
<comment type="caution">
    <text evidence="3">The sequence shown here is derived from an EMBL/GenBank/DDBJ whole genome shotgun (WGS) entry which is preliminary data.</text>
</comment>
<name>A0ABR7FIQ6_9FIRM</name>
<keyword evidence="1" id="KW-0315">Glutamine amidotransferase</keyword>
<dbReference type="PRINTS" id="PR00096">
    <property type="entry name" value="GATASE"/>
</dbReference>
<dbReference type="NCBIfam" id="TIGR00566">
    <property type="entry name" value="trpG_papA"/>
    <property type="match status" value="1"/>
</dbReference>
<dbReference type="RefSeq" id="WP_103733186.1">
    <property type="nucleotide sequence ID" value="NZ_JACOOU010000013.1"/>
</dbReference>
<proteinExistence type="predicted"/>
<dbReference type="PRINTS" id="PR00099">
    <property type="entry name" value="CPSGATASE"/>
</dbReference>
<keyword evidence="4" id="KW-1185">Reference proteome</keyword>
<evidence type="ECO:0000259" key="2">
    <source>
        <dbReference type="Pfam" id="PF00117"/>
    </source>
</evidence>
<gene>
    <name evidence="3" type="ORF">H8S76_22910</name>
</gene>
<dbReference type="InterPro" id="IPR017926">
    <property type="entry name" value="GATASE"/>
</dbReference>
<dbReference type="PANTHER" id="PTHR43418:SF4">
    <property type="entry name" value="MULTIFUNCTIONAL TRYPTOPHAN BIOSYNTHESIS PROTEIN"/>
    <property type="match status" value="1"/>
</dbReference>
<feature type="domain" description="Glutamine amidotransferase" evidence="2">
    <location>
        <begin position="3"/>
        <end position="188"/>
    </location>
</feature>
<dbReference type="InterPro" id="IPR050472">
    <property type="entry name" value="Anth_synth/Amidotransfase"/>
</dbReference>
<dbReference type="InterPro" id="IPR029062">
    <property type="entry name" value="Class_I_gatase-like"/>
</dbReference>
<dbReference type="CDD" id="cd01743">
    <property type="entry name" value="GATase1_Anthranilate_Synthase"/>
    <property type="match status" value="1"/>
</dbReference>
<dbReference type="Gene3D" id="3.40.50.880">
    <property type="match status" value="1"/>
</dbReference>
<dbReference type="InterPro" id="IPR006221">
    <property type="entry name" value="TrpG/PapA_dom"/>
</dbReference>
<dbReference type="PRINTS" id="PR00097">
    <property type="entry name" value="ANTSNTHASEII"/>
</dbReference>
<organism evidence="3 4">
    <name type="scientific">Blautia celeris</name>
    <dbReference type="NCBI Taxonomy" id="2763026"/>
    <lineage>
        <taxon>Bacteria</taxon>
        <taxon>Bacillati</taxon>
        <taxon>Bacillota</taxon>
        <taxon>Clostridia</taxon>
        <taxon>Lachnospirales</taxon>
        <taxon>Lachnospiraceae</taxon>
        <taxon>Blautia</taxon>
    </lineage>
</organism>
<accession>A0ABR7FIQ6</accession>
<evidence type="ECO:0000313" key="4">
    <source>
        <dbReference type="Proteomes" id="UP000654573"/>
    </source>
</evidence>
<dbReference type="EMBL" id="JACOOU010000013">
    <property type="protein sequence ID" value="MBC5675090.1"/>
    <property type="molecule type" value="Genomic_DNA"/>
</dbReference>
<dbReference type="PANTHER" id="PTHR43418">
    <property type="entry name" value="MULTIFUNCTIONAL TRYPTOPHAN BIOSYNTHESIS PROTEIN-RELATED"/>
    <property type="match status" value="1"/>
</dbReference>
<dbReference type="Proteomes" id="UP000654573">
    <property type="component" value="Unassembled WGS sequence"/>
</dbReference>
<sequence>MYLMIDNYDSFVYNLVCYMEELGEKVELVRNDKISVEEIEDLVSLKRIEGLIISPGPKSPEDCGNCKEIVNKMAGRLPILGVCLGHQIIGHVFGAIVQKGLKPMHGKVSKIVTNQKELFTGLPLHYNVTRYHSLIISEESFPDELEIDARSEDGIIMGIHHKTFPIFGVQFHPEAVLTEYGHEILKNYIELCKGWWKIHENYSS</sequence>
<dbReference type="SUPFAM" id="SSF52317">
    <property type="entry name" value="Class I glutamine amidotransferase-like"/>
    <property type="match status" value="1"/>
</dbReference>
<evidence type="ECO:0000256" key="1">
    <source>
        <dbReference type="ARBA" id="ARBA00022962"/>
    </source>
</evidence>
<reference evidence="3 4" key="1">
    <citation type="submission" date="2020-08" db="EMBL/GenBank/DDBJ databases">
        <title>Genome public.</title>
        <authorList>
            <person name="Liu C."/>
            <person name="Sun Q."/>
        </authorList>
    </citation>
    <scope>NUCLEOTIDE SEQUENCE [LARGE SCALE GENOMIC DNA]</scope>
    <source>
        <strain evidence="3 4">NSJ-34</strain>
    </source>
</reference>
<protein>
    <submittedName>
        <fullName evidence="3">Aminodeoxychorismate/anthranilate synthase component II</fullName>
    </submittedName>
</protein>
<evidence type="ECO:0000313" key="3">
    <source>
        <dbReference type="EMBL" id="MBC5675090.1"/>
    </source>
</evidence>
<dbReference type="PROSITE" id="PS51273">
    <property type="entry name" value="GATASE_TYPE_1"/>
    <property type="match status" value="1"/>
</dbReference>